<dbReference type="EMBL" id="PDSK01000145">
    <property type="protein sequence ID" value="PIE31469.1"/>
    <property type="molecule type" value="Genomic_DNA"/>
</dbReference>
<proteinExistence type="predicted"/>
<dbReference type="AlphaFoldDB" id="A0A2G6K9L0"/>
<evidence type="ECO:0000313" key="1">
    <source>
        <dbReference type="EMBL" id="PIE31469.1"/>
    </source>
</evidence>
<dbReference type="Proteomes" id="UP000230821">
    <property type="component" value="Unassembled WGS sequence"/>
</dbReference>
<protein>
    <submittedName>
        <fullName evidence="1">Uncharacterized protein</fullName>
    </submittedName>
</protein>
<organism evidence="1 2">
    <name type="scientific">candidate division KSB3 bacterium</name>
    <dbReference type="NCBI Taxonomy" id="2044937"/>
    <lineage>
        <taxon>Bacteria</taxon>
        <taxon>candidate division KSB3</taxon>
    </lineage>
</organism>
<gene>
    <name evidence="1" type="ORF">CSA56_18260</name>
</gene>
<sequence>MAASFVHTTRNSDLIHAGTICSGDTDIEIGIPTYMLIVSCFFYPLDISLDIPDIRLTSSFLP</sequence>
<comment type="caution">
    <text evidence="1">The sequence shown here is derived from an EMBL/GenBank/DDBJ whole genome shotgun (WGS) entry which is preliminary data.</text>
</comment>
<accession>A0A2G6K9L0</accession>
<evidence type="ECO:0000313" key="2">
    <source>
        <dbReference type="Proteomes" id="UP000230821"/>
    </source>
</evidence>
<name>A0A2G6K9L0_9BACT</name>
<reference evidence="1 2" key="1">
    <citation type="submission" date="2017-10" db="EMBL/GenBank/DDBJ databases">
        <title>Novel microbial diversity and functional potential in the marine mammal oral microbiome.</title>
        <authorList>
            <person name="Dudek N.K."/>
            <person name="Sun C.L."/>
            <person name="Burstein D."/>
            <person name="Kantor R.S."/>
            <person name="Aliaga Goltsman D.S."/>
            <person name="Bik E.M."/>
            <person name="Thomas B.C."/>
            <person name="Banfield J.F."/>
            <person name="Relman D.A."/>
        </authorList>
    </citation>
    <scope>NUCLEOTIDE SEQUENCE [LARGE SCALE GENOMIC DNA]</scope>
    <source>
        <strain evidence="1">DOLJORAL78_47_16</strain>
    </source>
</reference>